<evidence type="ECO:0000313" key="2">
    <source>
        <dbReference type="Proteomes" id="UP001164250"/>
    </source>
</evidence>
<evidence type="ECO:0000313" key="1">
    <source>
        <dbReference type="EMBL" id="KAJ0094360.1"/>
    </source>
</evidence>
<protein>
    <submittedName>
        <fullName evidence="1">Uncharacterized protein</fullName>
    </submittedName>
</protein>
<comment type="caution">
    <text evidence="1">The sequence shown here is derived from an EMBL/GenBank/DDBJ whole genome shotgun (WGS) entry which is preliminary data.</text>
</comment>
<accession>A0ACC1B615</accession>
<organism evidence="1 2">
    <name type="scientific">Pistacia atlantica</name>
    <dbReference type="NCBI Taxonomy" id="434234"/>
    <lineage>
        <taxon>Eukaryota</taxon>
        <taxon>Viridiplantae</taxon>
        <taxon>Streptophyta</taxon>
        <taxon>Embryophyta</taxon>
        <taxon>Tracheophyta</taxon>
        <taxon>Spermatophyta</taxon>
        <taxon>Magnoliopsida</taxon>
        <taxon>eudicotyledons</taxon>
        <taxon>Gunneridae</taxon>
        <taxon>Pentapetalae</taxon>
        <taxon>rosids</taxon>
        <taxon>malvids</taxon>
        <taxon>Sapindales</taxon>
        <taxon>Anacardiaceae</taxon>
        <taxon>Pistacia</taxon>
    </lineage>
</organism>
<reference evidence="2" key="1">
    <citation type="journal article" date="2023" name="G3 (Bethesda)">
        <title>Genome assembly and association tests identify interacting loci associated with vigor, precocity, and sex in interspecific pistachio rootstocks.</title>
        <authorList>
            <person name="Palmer W."/>
            <person name="Jacygrad E."/>
            <person name="Sagayaradj S."/>
            <person name="Cavanaugh K."/>
            <person name="Han R."/>
            <person name="Bertier L."/>
            <person name="Beede B."/>
            <person name="Kafkas S."/>
            <person name="Golino D."/>
            <person name="Preece J."/>
            <person name="Michelmore R."/>
        </authorList>
    </citation>
    <scope>NUCLEOTIDE SEQUENCE [LARGE SCALE GENOMIC DNA]</scope>
</reference>
<keyword evidence="2" id="KW-1185">Reference proteome</keyword>
<dbReference type="EMBL" id="CM047902">
    <property type="protein sequence ID" value="KAJ0094360.1"/>
    <property type="molecule type" value="Genomic_DNA"/>
</dbReference>
<sequence>MGWESSLLSQLPAVRKLKGMETESKDIQKLEVFGILKEAVSIPCKNINFLVFSIMISFPLFSFLIYYESFLLKTLAQTSDILSTHSYSNYNWPLPDHLITESMNKDFAYKLIQLGLLYLLPLHLLELFTMLLTIDLASKIYSSEERPTMTLKEMIDKPIYIAKLGAALITSVYVLILSTCTLLGLIWLVINYYILLRNLIYNVLFAVIYGSAFVALLTKYLEWSAQWIMGIVISILEEIKGVEALVLSAYFSRGNEKRGRVLMLVFFVWGVCLRLPCLVFGCYESGHGMVLQNVFYSLGSLIKWVACMVYFYDCKKRILEKKIDEEVGIVETSLGIK</sequence>
<gene>
    <name evidence="1" type="ORF">Patl1_16178</name>
</gene>
<name>A0ACC1B615_9ROSI</name>
<dbReference type="Proteomes" id="UP001164250">
    <property type="component" value="Chromosome 6"/>
</dbReference>
<proteinExistence type="predicted"/>